<reference evidence="2 3" key="1">
    <citation type="submission" date="2015-04" db="EMBL/GenBank/DDBJ databases">
        <title>Lasius niger genome sequencing.</title>
        <authorList>
            <person name="Konorov E.A."/>
            <person name="Nikitin M.A."/>
            <person name="Kirill M.V."/>
            <person name="Chang P."/>
        </authorList>
    </citation>
    <scope>NUCLEOTIDE SEQUENCE [LARGE SCALE GENOMIC DNA]</scope>
    <source>
        <tissue evidence="2">Whole</tissue>
    </source>
</reference>
<keyword evidence="3" id="KW-1185">Reference proteome</keyword>
<organism evidence="2 3">
    <name type="scientific">Lasius niger</name>
    <name type="common">Black garden ant</name>
    <dbReference type="NCBI Taxonomy" id="67767"/>
    <lineage>
        <taxon>Eukaryota</taxon>
        <taxon>Metazoa</taxon>
        <taxon>Ecdysozoa</taxon>
        <taxon>Arthropoda</taxon>
        <taxon>Hexapoda</taxon>
        <taxon>Insecta</taxon>
        <taxon>Pterygota</taxon>
        <taxon>Neoptera</taxon>
        <taxon>Endopterygota</taxon>
        <taxon>Hymenoptera</taxon>
        <taxon>Apocrita</taxon>
        <taxon>Aculeata</taxon>
        <taxon>Formicoidea</taxon>
        <taxon>Formicidae</taxon>
        <taxon>Formicinae</taxon>
        <taxon>Lasius</taxon>
        <taxon>Lasius</taxon>
    </lineage>
</organism>
<feature type="compositionally biased region" description="Acidic residues" evidence="1">
    <location>
        <begin position="31"/>
        <end position="41"/>
    </location>
</feature>
<evidence type="ECO:0000313" key="3">
    <source>
        <dbReference type="Proteomes" id="UP000036403"/>
    </source>
</evidence>
<gene>
    <name evidence="2" type="ORF">RF55_13707</name>
</gene>
<dbReference type="AlphaFoldDB" id="A0A0J7KA56"/>
<feature type="region of interest" description="Disordered" evidence="1">
    <location>
        <begin position="14"/>
        <end position="48"/>
    </location>
</feature>
<evidence type="ECO:0000256" key="1">
    <source>
        <dbReference type="SAM" id="MobiDB-lite"/>
    </source>
</evidence>
<dbReference type="Proteomes" id="UP000036403">
    <property type="component" value="Unassembled WGS sequence"/>
</dbReference>
<comment type="caution">
    <text evidence="2">The sequence shown here is derived from an EMBL/GenBank/DDBJ whole genome shotgun (WGS) entry which is preliminary data.</text>
</comment>
<protein>
    <submittedName>
        <fullName evidence="2">Uncharacterized protein</fullName>
    </submittedName>
</protein>
<name>A0A0J7KA56_LASNI</name>
<sequence>MTIGSRRIRQPVDGRLTMSGYTNHSMPTEPKEEEEEEEEDDEKRIHAHKKQCSRLEESRLCLLSSVDRTRVSFVWTQLFVCISSPHKILDLRFVQFYHLFLTV</sequence>
<accession>A0A0J7KA56</accession>
<dbReference type="EMBL" id="LBMM01010967">
    <property type="protein sequence ID" value="KMQ87106.1"/>
    <property type="molecule type" value="Genomic_DNA"/>
</dbReference>
<proteinExistence type="predicted"/>
<dbReference type="PaxDb" id="67767-A0A0J7KA56"/>
<evidence type="ECO:0000313" key="2">
    <source>
        <dbReference type="EMBL" id="KMQ87106.1"/>
    </source>
</evidence>